<accession>A0A9P5PYF3</accession>
<dbReference type="Proteomes" id="UP000772434">
    <property type="component" value="Unassembled WGS sequence"/>
</dbReference>
<evidence type="ECO:0000256" key="1">
    <source>
        <dbReference type="SAM" id="Phobius"/>
    </source>
</evidence>
<keyword evidence="1" id="KW-1133">Transmembrane helix</keyword>
<organism evidence="2 3">
    <name type="scientific">Rhodocollybia butyracea</name>
    <dbReference type="NCBI Taxonomy" id="206335"/>
    <lineage>
        <taxon>Eukaryota</taxon>
        <taxon>Fungi</taxon>
        <taxon>Dikarya</taxon>
        <taxon>Basidiomycota</taxon>
        <taxon>Agaricomycotina</taxon>
        <taxon>Agaricomycetes</taxon>
        <taxon>Agaricomycetidae</taxon>
        <taxon>Agaricales</taxon>
        <taxon>Marasmiineae</taxon>
        <taxon>Omphalotaceae</taxon>
        <taxon>Rhodocollybia</taxon>
    </lineage>
</organism>
<reference evidence="2" key="1">
    <citation type="submission" date="2020-11" db="EMBL/GenBank/DDBJ databases">
        <authorList>
            <consortium name="DOE Joint Genome Institute"/>
            <person name="Ahrendt S."/>
            <person name="Riley R."/>
            <person name="Andreopoulos W."/>
            <person name="Labutti K."/>
            <person name="Pangilinan J."/>
            <person name="Ruiz-Duenas F.J."/>
            <person name="Barrasa J.M."/>
            <person name="Sanchez-Garcia M."/>
            <person name="Camarero S."/>
            <person name="Miyauchi S."/>
            <person name="Serrano A."/>
            <person name="Linde D."/>
            <person name="Babiker R."/>
            <person name="Drula E."/>
            <person name="Ayuso-Fernandez I."/>
            <person name="Pacheco R."/>
            <person name="Padilla G."/>
            <person name="Ferreira P."/>
            <person name="Barriuso J."/>
            <person name="Kellner H."/>
            <person name="Castanera R."/>
            <person name="Alfaro M."/>
            <person name="Ramirez L."/>
            <person name="Pisabarro A.G."/>
            <person name="Kuo A."/>
            <person name="Tritt A."/>
            <person name="Lipzen A."/>
            <person name="He G."/>
            <person name="Yan M."/>
            <person name="Ng V."/>
            <person name="Cullen D."/>
            <person name="Martin F."/>
            <person name="Rosso M.-N."/>
            <person name="Henrissat B."/>
            <person name="Hibbett D."/>
            <person name="Martinez A.T."/>
            <person name="Grigoriev I.V."/>
        </authorList>
    </citation>
    <scope>NUCLEOTIDE SEQUENCE</scope>
    <source>
        <strain evidence="2">AH 40177</strain>
    </source>
</reference>
<dbReference type="AlphaFoldDB" id="A0A9P5PYF3"/>
<evidence type="ECO:0000313" key="3">
    <source>
        <dbReference type="Proteomes" id="UP000772434"/>
    </source>
</evidence>
<feature type="transmembrane region" description="Helical" evidence="1">
    <location>
        <begin position="6"/>
        <end position="23"/>
    </location>
</feature>
<protein>
    <submittedName>
        <fullName evidence="2">Uncharacterized protein</fullName>
    </submittedName>
</protein>
<feature type="transmembrane region" description="Helical" evidence="1">
    <location>
        <begin position="160"/>
        <end position="180"/>
    </location>
</feature>
<comment type="caution">
    <text evidence="2">The sequence shown here is derived from an EMBL/GenBank/DDBJ whole genome shotgun (WGS) entry which is preliminary data.</text>
</comment>
<dbReference type="EMBL" id="JADNRY010000037">
    <property type="protein sequence ID" value="KAF9070767.1"/>
    <property type="molecule type" value="Genomic_DNA"/>
</dbReference>
<proteinExistence type="predicted"/>
<dbReference type="OrthoDB" id="2753342at2759"/>
<feature type="transmembrane region" description="Helical" evidence="1">
    <location>
        <begin position="90"/>
        <end position="109"/>
    </location>
</feature>
<keyword evidence="1" id="KW-0472">Membrane</keyword>
<keyword evidence="3" id="KW-1185">Reference proteome</keyword>
<gene>
    <name evidence="2" type="ORF">BDP27DRAFT_1419547</name>
</gene>
<sequence length="330" mass="36431">MFLITTIFIGIFLEVLVYGVYVTTFIRHVRILVLRRKKLPPKTFIYLSTASLLLFVVVTVTLVADLIFATHIFKNPADPIDFSGYSKRRSINVGCCVFAIVISNAILLYRSYILYNSRLCIVALPLLVFVVECGVGIWSICPQVSSNTVVDPWSTHHHRQKLTLALAIFGFVSGAMNVMCTKESKGLIIAYMWRSHRRLLAAGVHNLQSPSAYARVGAILINSAAINIVWWLGVFVTSTISSLLYEVYSAPYACVTALIFSTIIVSASRTPSSESFQVTPISFPPQAFPQGSMPSTDSLSANDMLEVDVQLTESFSLERSNNGVSPKETV</sequence>
<keyword evidence="1" id="KW-0812">Transmembrane</keyword>
<name>A0A9P5PYF3_9AGAR</name>
<feature type="transmembrane region" description="Helical" evidence="1">
    <location>
        <begin position="248"/>
        <end position="267"/>
    </location>
</feature>
<feature type="transmembrane region" description="Helical" evidence="1">
    <location>
        <begin position="216"/>
        <end position="236"/>
    </location>
</feature>
<evidence type="ECO:0000313" key="2">
    <source>
        <dbReference type="EMBL" id="KAF9070767.1"/>
    </source>
</evidence>
<feature type="transmembrane region" description="Helical" evidence="1">
    <location>
        <begin position="44"/>
        <end position="70"/>
    </location>
</feature>
<feature type="transmembrane region" description="Helical" evidence="1">
    <location>
        <begin position="121"/>
        <end position="140"/>
    </location>
</feature>